<protein>
    <recommendedName>
        <fullName evidence="4">TolB protein</fullName>
    </recommendedName>
</protein>
<name>L8JJ44_9BACT</name>
<comment type="caution">
    <text evidence="2">The sequence shown here is derived from an EMBL/GenBank/DDBJ whole genome shotgun (WGS) entry which is preliminary data.</text>
</comment>
<evidence type="ECO:0008006" key="4">
    <source>
        <dbReference type="Google" id="ProtNLM"/>
    </source>
</evidence>
<dbReference type="AlphaFoldDB" id="L8JJ44"/>
<dbReference type="STRING" id="1237149.C900_00597"/>
<dbReference type="SUPFAM" id="SSF82171">
    <property type="entry name" value="DPP6 N-terminal domain-like"/>
    <property type="match status" value="1"/>
</dbReference>
<feature type="chain" id="PRO_5003993252" description="TolB protein" evidence="1">
    <location>
        <begin position="20"/>
        <end position="980"/>
    </location>
</feature>
<dbReference type="InterPro" id="IPR011042">
    <property type="entry name" value="6-blade_b-propeller_TolB-like"/>
</dbReference>
<dbReference type="PATRIC" id="fig|1237149.3.peg.5677"/>
<keyword evidence="3" id="KW-1185">Reference proteome</keyword>
<evidence type="ECO:0000313" key="3">
    <source>
        <dbReference type="Proteomes" id="UP000011135"/>
    </source>
</evidence>
<accession>L8JJ44</accession>
<evidence type="ECO:0000313" key="2">
    <source>
        <dbReference type="EMBL" id="ELR68243.1"/>
    </source>
</evidence>
<sequence>MIRYIFIGILLGVSCLAAAQDQVLENNPTSLKWRQVNTPGFRVIYPVGLDREAQKMANTLQHLHEAEAETMGNKPPKKINIILQNQNAVSNGFVTLGPRRSEFYTMPPQDYNFIGTNRWLDLLAVHEFRHIVQFQQSKKGWNKLFYYLFGENTQAGMAFSAAPPWFWEGDATAIETSFTHSGRGRIPSFNRVFRTNLLEGKRFNYHKQHLRSYKDFIPNHYVLGYHYATHLRRRTKDPDVLEKVTHSAFSWPFIPFTFSNSLKKHTGHFIVDNYEMMMDELDDVWSDQLQGLDISLFEQVTNRKSGAFTDYAFPQVLEDGTVIALKSGIGDIDQFVRLAGGQEKREFVPGIINNSGMLSSTQYKVVWNEYHYDPRWRVKTYSVIKSYDFATNELRTITKKSRYASAAISPDGYKIATVLTTEENNNYLVVVDYYSGKEVKRFENPGNAFYSMPRWSDDGGKIVVLKTTDKGKGVVVIDYATGEERVLITAGYENIGHPVLYKNHLFFNSPYSGIDNIYALDLNTRQRYQVTSSKYGAYNPEITHDGSYIYYNDHTVNGLDVVRTPFAPSGWKAMSQVEDRSVKYYEPVVEQEGHENILNEVPGREYPVRRYSKLGHILNIHSWGPFASTDLNQAQFGIFSRDVLSTTTMSVGYNYDVEEETGFASAKLSYQGLYPIIDFEVQKGDRVSDRGTIRGEEVKFKWDELSFETGVRLPLLLTRSKYHTQLALGNAVKVTKVSSFSNSVFGESRLAPINDSLAFFFRDELENGDLVSNRASLSFFRLMKQSTRDLNSKWGQSFTFEHFSTPYGGDFNGRLFAIRSNLYFPGIFKHHSFYIRTGYQSREADLSGDLYYFRNRIFKPRGFSYPDHERFSSFQMNYTFPIWYPDIALGPVLNIKRFRSNLFYDVGRGKGKNYFIEYNGSQSRVFFSTLDESYYSTGVELHMDFNIMRFTPEISVGVRYSYLLTTNETNIELLLATIAF</sequence>
<keyword evidence="1" id="KW-0732">Signal</keyword>
<dbReference type="RefSeq" id="WP_009583498.1">
    <property type="nucleotide sequence ID" value="NZ_AMZN01000128.1"/>
</dbReference>
<reference evidence="2 3" key="1">
    <citation type="submission" date="2012-12" db="EMBL/GenBank/DDBJ databases">
        <title>Genome assembly of Fulvivirga imtechensis AK7.</title>
        <authorList>
            <person name="Nupur N."/>
            <person name="Khatri I."/>
            <person name="Kumar R."/>
            <person name="Subramanian S."/>
            <person name="Pinnaka A."/>
        </authorList>
    </citation>
    <scope>NUCLEOTIDE SEQUENCE [LARGE SCALE GENOMIC DNA]</scope>
    <source>
        <strain evidence="2 3">AK7</strain>
    </source>
</reference>
<dbReference type="Proteomes" id="UP000011135">
    <property type="component" value="Unassembled WGS sequence"/>
</dbReference>
<dbReference type="eggNOG" id="COG0823">
    <property type="taxonomic scope" value="Bacteria"/>
</dbReference>
<dbReference type="EMBL" id="AMZN01000128">
    <property type="protein sequence ID" value="ELR68243.1"/>
    <property type="molecule type" value="Genomic_DNA"/>
</dbReference>
<dbReference type="PROSITE" id="PS51257">
    <property type="entry name" value="PROKAR_LIPOPROTEIN"/>
    <property type="match status" value="1"/>
</dbReference>
<dbReference type="PANTHER" id="PTHR36842:SF1">
    <property type="entry name" value="PROTEIN TOLB"/>
    <property type="match status" value="1"/>
</dbReference>
<dbReference type="Gene3D" id="2.120.10.30">
    <property type="entry name" value="TolB, C-terminal domain"/>
    <property type="match status" value="1"/>
</dbReference>
<proteinExistence type="predicted"/>
<feature type="signal peptide" evidence="1">
    <location>
        <begin position="1"/>
        <end position="19"/>
    </location>
</feature>
<dbReference type="OrthoDB" id="9799878at2"/>
<gene>
    <name evidence="2" type="ORF">C900_00597</name>
</gene>
<evidence type="ECO:0000256" key="1">
    <source>
        <dbReference type="SAM" id="SignalP"/>
    </source>
</evidence>
<dbReference type="PANTHER" id="PTHR36842">
    <property type="entry name" value="PROTEIN TOLB HOMOLOG"/>
    <property type="match status" value="1"/>
</dbReference>
<organism evidence="2 3">
    <name type="scientific">Fulvivirga imtechensis AK7</name>
    <dbReference type="NCBI Taxonomy" id="1237149"/>
    <lineage>
        <taxon>Bacteria</taxon>
        <taxon>Pseudomonadati</taxon>
        <taxon>Bacteroidota</taxon>
        <taxon>Cytophagia</taxon>
        <taxon>Cytophagales</taxon>
        <taxon>Fulvivirgaceae</taxon>
        <taxon>Fulvivirga</taxon>
    </lineage>
</organism>